<proteinExistence type="predicted"/>
<protein>
    <submittedName>
        <fullName evidence="2">Uncharacterized protein</fullName>
    </submittedName>
</protein>
<dbReference type="AlphaFoldDB" id="A0A345DN42"/>
<reference evidence="3" key="1">
    <citation type="submission" date="2018-07" db="EMBL/GenBank/DDBJ databases">
        <title>Complete Genome Sequence of Spiroplasma phoeniceum.</title>
        <authorList>
            <person name="Davis R.E."/>
            <person name="Shao J.Y."/>
            <person name="Zhao Y."/>
            <person name="Silver A."/>
            <person name="Stump z."/>
            <person name="Gasparich G."/>
        </authorList>
    </citation>
    <scope>NUCLEOTIDE SEQUENCE [LARGE SCALE GENOMIC DNA]</scope>
    <source>
        <strain evidence="3">P40</strain>
    </source>
</reference>
<keyword evidence="1" id="KW-0472">Membrane</keyword>
<organism evidence="2 3">
    <name type="scientific">Spiroplasma phoeniceum P40</name>
    <dbReference type="NCBI Taxonomy" id="1276259"/>
    <lineage>
        <taxon>Bacteria</taxon>
        <taxon>Bacillati</taxon>
        <taxon>Mycoplasmatota</taxon>
        <taxon>Mollicutes</taxon>
        <taxon>Entomoplasmatales</taxon>
        <taxon>Spiroplasmataceae</taxon>
        <taxon>Spiroplasma</taxon>
    </lineage>
</organism>
<evidence type="ECO:0000313" key="2">
    <source>
        <dbReference type="EMBL" id="AXF95630.1"/>
    </source>
</evidence>
<evidence type="ECO:0000313" key="3">
    <source>
        <dbReference type="Proteomes" id="UP000253689"/>
    </source>
</evidence>
<feature type="transmembrane region" description="Helical" evidence="1">
    <location>
        <begin position="26"/>
        <end position="44"/>
    </location>
</feature>
<sequence>MLFLVYLFIFAIFVNNFTVKDFSVLLIRLIVFSESLGLLIYNSFRFEFVLLLKKLIIGIKIEVI</sequence>
<keyword evidence="3" id="KW-1185">Reference proteome</keyword>
<keyword evidence="1" id="KW-1133">Transmembrane helix</keyword>
<accession>A0A345DN42</accession>
<keyword evidence="1" id="KW-0812">Transmembrane</keyword>
<dbReference type="KEGG" id="sphh:SDAV_00639"/>
<dbReference type="EMBL" id="CP031088">
    <property type="protein sequence ID" value="AXF95630.1"/>
    <property type="molecule type" value="Genomic_DNA"/>
</dbReference>
<evidence type="ECO:0000256" key="1">
    <source>
        <dbReference type="SAM" id="Phobius"/>
    </source>
</evidence>
<dbReference type="Proteomes" id="UP000253689">
    <property type="component" value="Chromosome"/>
</dbReference>
<name>A0A345DN42_9MOLU</name>
<gene>
    <name evidence="2" type="ORF">SDAV_00639</name>
</gene>